<dbReference type="AlphaFoldDB" id="A0AAV9Z2A6"/>
<evidence type="ECO:0000313" key="2">
    <source>
        <dbReference type="EMBL" id="KAK6966813.1"/>
    </source>
</evidence>
<dbReference type="EMBL" id="JAWWNJ010000255">
    <property type="protein sequence ID" value="KAK6966813.1"/>
    <property type="molecule type" value="Genomic_DNA"/>
</dbReference>
<reference evidence="2 3" key="1">
    <citation type="journal article" date="2024" name="J Genomics">
        <title>Draft genome sequencing and assembly of Favolaschia claudopus CIRM-BRFM 2984 isolated from oak limbs.</title>
        <authorList>
            <person name="Navarro D."/>
            <person name="Drula E."/>
            <person name="Chaduli D."/>
            <person name="Cazenave R."/>
            <person name="Ahrendt S."/>
            <person name="Wang J."/>
            <person name="Lipzen A."/>
            <person name="Daum C."/>
            <person name="Barry K."/>
            <person name="Grigoriev I.V."/>
            <person name="Favel A."/>
            <person name="Rosso M.N."/>
            <person name="Martin F."/>
        </authorList>
    </citation>
    <scope>NUCLEOTIDE SEQUENCE [LARGE SCALE GENOMIC DNA]</scope>
    <source>
        <strain evidence="2 3">CIRM-BRFM 2984</strain>
    </source>
</reference>
<feature type="region of interest" description="Disordered" evidence="1">
    <location>
        <begin position="1"/>
        <end position="26"/>
    </location>
</feature>
<accession>A0AAV9Z2A6</accession>
<feature type="region of interest" description="Disordered" evidence="1">
    <location>
        <begin position="88"/>
        <end position="129"/>
    </location>
</feature>
<gene>
    <name evidence="2" type="ORF">R3P38DRAFT_3245337</name>
</gene>
<feature type="region of interest" description="Disordered" evidence="1">
    <location>
        <begin position="39"/>
        <end position="59"/>
    </location>
</feature>
<protein>
    <submittedName>
        <fullName evidence="2">Uncharacterized protein</fullName>
    </submittedName>
</protein>
<sequence>MSSVNADASIPERPILPDHTTSEDGWLKEGEWSAIIDRLNENSPQHSASSDGHRDSELVRCGDDPVQEQWLRRLDRLTPDPFKTIVRHQQEARERRALRRNGRRVGRNEMRVGKNGKLVGRKGRHVKKS</sequence>
<organism evidence="2 3">
    <name type="scientific">Favolaschia claudopus</name>
    <dbReference type="NCBI Taxonomy" id="2862362"/>
    <lineage>
        <taxon>Eukaryota</taxon>
        <taxon>Fungi</taxon>
        <taxon>Dikarya</taxon>
        <taxon>Basidiomycota</taxon>
        <taxon>Agaricomycotina</taxon>
        <taxon>Agaricomycetes</taxon>
        <taxon>Agaricomycetidae</taxon>
        <taxon>Agaricales</taxon>
        <taxon>Marasmiineae</taxon>
        <taxon>Mycenaceae</taxon>
        <taxon>Favolaschia</taxon>
    </lineage>
</organism>
<feature type="compositionally biased region" description="Polar residues" evidence="1">
    <location>
        <begin position="41"/>
        <end position="50"/>
    </location>
</feature>
<keyword evidence="3" id="KW-1185">Reference proteome</keyword>
<evidence type="ECO:0000256" key="1">
    <source>
        <dbReference type="SAM" id="MobiDB-lite"/>
    </source>
</evidence>
<feature type="compositionally biased region" description="Basic residues" evidence="1">
    <location>
        <begin position="119"/>
        <end position="129"/>
    </location>
</feature>
<dbReference type="Proteomes" id="UP001362999">
    <property type="component" value="Unassembled WGS sequence"/>
</dbReference>
<name>A0AAV9Z2A6_9AGAR</name>
<evidence type="ECO:0000313" key="3">
    <source>
        <dbReference type="Proteomes" id="UP001362999"/>
    </source>
</evidence>
<feature type="compositionally biased region" description="Basic residues" evidence="1">
    <location>
        <begin position="96"/>
        <end position="105"/>
    </location>
</feature>
<proteinExistence type="predicted"/>
<comment type="caution">
    <text evidence="2">The sequence shown here is derived from an EMBL/GenBank/DDBJ whole genome shotgun (WGS) entry which is preliminary data.</text>
</comment>